<comment type="caution">
    <text evidence="1">The sequence shown here is derived from an EMBL/GenBank/DDBJ whole genome shotgun (WGS) entry which is preliminary data.</text>
</comment>
<dbReference type="Proteomes" id="UP000775547">
    <property type="component" value="Unassembled WGS sequence"/>
</dbReference>
<keyword evidence="2" id="KW-1185">Reference proteome</keyword>
<protein>
    <submittedName>
        <fullName evidence="1">Uncharacterized protein</fullName>
    </submittedName>
</protein>
<feature type="non-terminal residue" evidence="1">
    <location>
        <position position="131"/>
    </location>
</feature>
<dbReference type="AlphaFoldDB" id="A0A9P7FV19"/>
<reference evidence="1" key="1">
    <citation type="submission" date="2020-07" db="EMBL/GenBank/DDBJ databases">
        <authorList>
            <person name="Nieuwenhuis M."/>
            <person name="Van De Peppel L.J.J."/>
        </authorList>
    </citation>
    <scope>NUCLEOTIDE SEQUENCE</scope>
    <source>
        <strain evidence="1">AP01</strain>
        <tissue evidence="1">Mycelium</tissue>
    </source>
</reference>
<name>A0A9P7FV19_9AGAR</name>
<gene>
    <name evidence="1" type="ORF">DXG03_003972</name>
</gene>
<dbReference type="OrthoDB" id="3053597at2759"/>
<evidence type="ECO:0000313" key="1">
    <source>
        <dbReference type="EMBL" id="KAG5638844.1"/>
    </source>
</evidence>
<organism evidence="1 2">
    <name type="scientific">Asterophora parasitica</name>
    <dbReference type="NCBI Taxonomy" id="117018"/>
    <lineage>
        <taxon>Eukaryota</taxon>
        <taxon>Fungi</taxon>
        <taxon>Dikarya</taxon>
        <taxon>Basidiomycota</taxon>
        <taxon>Agaricomycotina</taxon>
        <taxon>Agaricomycetes</taxon>
        <taxon>Agaricomycetidae</taxon>
        <taxon>Agaricales</taxon>
        <taxon>Tricholomatineae</taxon>
        <taxon>Lyophyllaceae</taxon>
        <taxon>Asterophora</taxon>
    </lineage>
</organism>
<reference evidence="1" key="2">
    <citation type="submission" date="2021-10" db="EMBL/GenBank/DDBJ databases">
        <title>Phylogenomics reveals ancestral predisposition of the termite-cultivated fungus Termitomyces towards a domesticated lifestyle.</title>
        <authorList>
            <person name="Auxier B."/>
            <person name="Grum-Grzhimaylo A."/>
            <person name="Cardenas M.E."/>
            <person name="Lodge J.D."/>
            <person name="Laessoe T."/>
            <person name="Pedersen O."/>
            <person name="Smith M.E."/>
            <person name="Kuyper T.W."/>
            <person name="Franco-Molano E.A."/>
            <person name="Baroni T.J."/>
            <person name="Aanen D.K."/>
        </authorList>
    </citation>
    <scope>NUCLEOTIDE SEQUENCE</scope>
    <source>
        <strain evidence="1">AP01</strain>
        <tissue evidence="1">Mycelium</tissue>
    </source>
</reference>
<proteinExistence type="predicted"/>
<dbReference type="EMBL" id="JABCKV010002342">
    <property type="protein sequence ID" value="KAG5638844.1"/>
    <property type="molecule type" value="Genomic_DNA"/>
</dbReference>
<sequence>MKKFPFLKKRTSYSVLEEGEKTVTCKPADATNGHQPHPPVHELVTNTFVFALSLVEKISECAPVPGLKGAVGALTLTIQRFEDSGQNLKDFDELVSSIDKLNNILSMFEAMSATGRDLTDDLGEQLFNLSG</sequence>
<evidence type="ECO:0000313" key="2">
    <source>
        <dbReference type="Proteomes" id="UP000775547"/>
    </source>
</evidence>
<accession>A0A9P7FV19</accession>